<reference evidence="1" key="1">
    <citation type="journal article" date="2019" name="bioRxiv">
        <title>The Genome of the Zebra Mussel, Dreissena polymorpha: A Resource for Invasive Species Research.</title>
        <authorList>
            <person name="McCartney M.A."/>
            <person name="Auch B."/>
            <person name="Kono T."/>
            <person name="Mallez S."/>
            <person name="Zhang Y."/>
            <person name="Obille A."/>
            <person name="Becker A."/>
            <person name="Abrahante J.E."/>
            <person name="Garbe J."/>
            <person name="Badalamenti J.P."/>
            <person name="Herman A."/>
            <person name="Mangelson H."/>
            <person name="Liachko I."/>
            <person name="Sullivan S."/>
            <person name="Sone E.D."/>
            <person name="Koren S."/>
            <person name="Silverstein K.A.T."/>
            <person name="Beckman K.B."/>
            <person name="Gohl D.M."/>
        </authorList>
    </citation>
    <scope>NUCLEOTIDE SEQUENCE</scope>
    <source>
        <strain evidence="1">Duluth1</strain>
        <tissue evidence="1">Whole animal</tissue>
    </source>
</reference>
<proteinExistence type="predicted"/>
<organism evidence="1 2">
    <name type="scientific">Dreissena polymorpha</name>
    <name type="common">Zebra mussel</name>
    <name type="synonym">Mytilus polymorpha</name>
    <dbReference type="NCBI Taxonomy" id="45954"/>
    <lineage>
        <taxon>Eukaryota</taxon>
        <taxon>Metazoa</taxon>
        <taxon>Spiralia</taxon>
        <taxon>Lophotrochozoa</taxon>
        <taxon>Mollusca</taxon>
        <taxon>Bivalvia</taxon>
        <taxon>Autobranchia</taxon>
        <taxon>Heteroconchia</taxon>
        <taxon>Euheterodonta</taxon>
        <taxon>Imparidentia</taxon>
        <taxon>Neoheterodontei</taxon>
        <taxon>Myida</taxon>
        <taxon>Dreissenoidea</taxon>
        <taxon>Dreissenidae</taxon>
        <taxon>Dreissena</taxon>
    </lineage>
</organism>
<keyword evidence="2" id="KW-1185">Reference proteome</keyword>
<sequence>MKTAQPPDGQYIIRTNVLKIFHEHWTINMNSRVLTRKTAQPPGGHINQQTATIANVLTKFHVDWNINVTSRMKTAAPPGGHENYIIDTNILTKFHEDCTINLTSTPRFLQTKTIFIHIQDII</sequence>
<evidence type="ECO:0000313" key="1">
    <source>
        <dbReference type="EMBL" id="KAH3711204.1"/>
    </source>
</evidence>
<gene>
    <name evidence="1" type="ORF">DPMN_070706</name>
</gene>
<name>A0A9D3Z3K7_DREPO</name>
<protein>
    <submittedName>
        <fullName evidence="1">Uncharacterized protein</fullName>
    </submittedName>
</protein>
<evidence type="ECO:0000313" key="2">
    <source>
        <dbReference type="Proteomes" id="UP000828390"/>
    </source>
</evidence>
<accession>A0A9D3Z3K7</accession>
<dbReference type="EMBL" id="JAIWYP010000014">
    <property type="protein sequence ID" value="KAH3711204.1"/>
    <property type="molecule type" value="Genomic_DNA"/>
</dbReference>
<dbReference type="Proteomes" id="UP000828390">
    <property type="component" value="Unassembled WGS sequence"/>
</dbReference>
<comment type="caution">
    <text evidence="1">The sequence shown here is derived from an EMBL/GenBank/DDBJ whole genome shotgun (WGS) entry which is preliminary data.</text>
</comment>
<reference evidence="1" key="2">
    <citation type="submission" date="2020-11" db="EMBL/GenBank/DDBJ databases">
        <authorList>
            <person name="McCartney M.A."/>
            <person name="Auch B."/>
            <person name="Kono T."/>
            <person name="Mallez S."/>
            <person name="Becker A."/>
            <person name="Gohl D.M."/>
            <person name="Silverstein K.A.T."/>
            <person name="Koren S."/>
            <person name="Bechman K.B."/>
            <person name="Herman A."/>
            <person name="Abrahante J.E."/>
            <person name="Garbe J."/>
        </authorList>
    </citation>
    <scope>NUCLEOTIDE SEQUENCE</scope>
    <source>
        <strain evidence="1">Duluth1</strain>
        <tissue evidence="1">Whole animal</tissue>
    </source>
</reference>
<dbReference type="AlphaFoldDB" id="A0A9D3Z3K7"/>